<evidence type="ECO:0000256" key="1">
    <source>
        <dbReference type="SAM" id="MobiDB-lite"/>
    </source>
</evidence>
<accession>A0A4Z2EGD3</accession>
<protein>
    <submittedName>
        <fullName evidence="3">Protein sidekick-1</fullName>
    </submittedName>
</protein>
<dbReference type="Gene3D" id="2.60.40.10">
    <property type="entry name" value="Immunoglobulins"/>
    <property type="match status" value="2"/>
</dbReference>
<sequence>MNKHTHVDVRDVNFLIIPCFHFDSPVPILFFRPHFPSSRFLFPPAERPQPPRKLSAPQDGVESRHLRLHWVTGGSGSSPLRYFTLQARELPGGDWSTHTADVPHNVSTWTVDRNELITSGKTFSRRGLNLLMFSNKNPHDASLSFRPPLLSSEAKSTFKTVSSASLTEFELTQLKKFKRYQIVMTSYNIVGESPPSSPVEVSVGEAGRWKRGGGGWTGRRYDVRSTRGVDGGEELLLHVKRLLSFAALHSGY</sequence>
<dbReference type="EMBL" id="SRLO01008124">
    <property type="protein sequence ID" value="TNN27534.1"/>
    <property type="molecule type" value="Genomic_DNA"/>
</dbReference>
<evidence type="ECO:0000313" key="4">
    <source>
        <dbReference type="Proteomes" id="UP000314294"/>
    </source>
</evidence>
<name>A0A4Z2EGD3_9TELE</name>
<organism evidence="3 4">
    <name type="scientific">Liparis tanakae</name>
    <name type="common">Tanaka's snailfish</name>
    <dbReference type="NCBI Taxonomy" id="230148"/>
    <lineage>
        <taxon>Eukaryota</taxon>
        <taxon>Metazoa</taxon>
        <taxon>Chordata</taxon>
        <taxon>Craniata</taxon>
        <taxon>Vertebrata</taxon>
        <taxon>Euteleostomi</taxon>
        <taxon>Actinopterygii</taxon>
        <taxon>Neopterygii</taxon>
        <taxon>Teleostei</taxon>
        <taxon>Neoteleostei</taxon>
        <taxon>Acanthomorphata</taxon>
        <taxon>Eupercaria</taxon>
        <taxon>Perciformes</taxon>
        <taxon>Cottioidei</taxon>
        <taxon>Cottales</taxon>
        <taxon>Liparidae</taxon>
        <taxon>Liparis</taxon>
    </lineage>
</organism>
<dbReference type="AlphaFoldDB" id="A0A4Z2EGD3"/>
<dbReference type="OrthoDB" id="8907106at2759"/>
<dbReference type="InterPro" id="IPR003961">
    <property type="entry name" value="FN3_dom"/>
</dbReference>
<evidence type="ECO:0000259" key="2">
    <source>
        <dbReference type="PROSITE" id="PS50853"/>
    </source>
</evidence>
<gene>
    <name evidence="3" type="primary">SDK1_1</name>
    <name evidence="3" type="ORF">EYF80_062322</name>
</gene>
<dbReference type="PROSITE" id="PS50853">
    <property type="entry name" value="FN3"/>
    <property type="match status" value="1"/>
</dbReference>
<dbReference type="SUPFAM" id="SSF49265">
    <property type="entry name" value="Fibronectin type III"/>
    <property type="match status" value="1"/>
</dbReference>
<dbReference type="InterPro" id="IPR013783">
    <property type="entry name" value="Ig-like_fold"/>
</dbReference>
<dbReference type="InterPro" id="IPR036116">
    <property type="entry name" value="FN3_sf"/>
</dbReference>
<feature type="domain" description="Fibronectin type-III" evidence="2">
    <location>
        <begin position="102"/>
        <end position="206"/>
    </location>
</feature>
<dbReference type="Proteomes" id="UP000314294">
    <property type="component" value="Unassembled WGS sequence"/>
</dbReference>
<reference evidence="3 4" key="1">
    <citation type="submission" date="2019-03" db="EMBL/GenBank/DDBJ databases">
        <title>First draft genome of Liparis tanakae, snailfish: a comprehensive survey of snailfish specific genes.</title>
        <authorList>
            <person name="Kim W."/>
            <person name="Song I."/>
            <person name="Jeong J.-H."/>
            <person name="Kim D."/>
            <person name="Kim S."/>
            <person name="Ryu S."/>
            <person name="Song J.Y."/>
            <person name="Lee S.K."/>
        </authorList>
    </citation>
    <scope>NUCLEOTIDE SEQUENCE [LARGE SCALE GENOMIC DNA]</scope>
    <source>
        <tissue evidence="3">Muscle</tissue>
    </source>
</reference>
<evidence type="ECO:0000313" key="3">
    <source>
        <dbReference type="EMBL" id="TNN27534.1"/>
    </source>
</evidence>
<proteinExistence type="predicted"/>
<dbReference type="CDD" id="cd00063">
    <property type="entry name" value="FN3"/>
    <property type="match status" value="1"/>
</dbReference>
<comment type="caution">
    <text evidence="3">The sequence shown here is derived from an EMBL/GenBank/DDBJ whole genome shotgun (WGS) entry which is preliminary data.</text>
</comment>
<keyword evidence="4" id="KW-1185">Reference proteome</keyword>
<feature type="region of interest" description="Disordered" evidence="1">
    <location>
        <begin position="42"/>
        <end position="61"/>
    </location>
</feature>